<dbReference type="Proteomes" id="UP000789595">
    <property type="component" value="Unassembled WGS sequence"/>
</dbReference>
<proteinExistence type="predicted"/>
<dbReference type="OrthoDB" id="2064at2759"/>
<evidence type="ECO:0008006" key="5">
    <source>
        <dbReference type="Google" id="ProtNLM"/>
    </source>
</evidence>
<evidence type="ECO:0000313" key="3">
    <source>
        <dbReference type="EMBL" id="CAH0372483.1"/>
    </source>
</evidence>
<dbReference type="AlphaFoldDB" id="A0A7S4A4E5"/>
<evidence type="ECO:0000313" key="2">
    <source>
        <dbReference type="EMBL" id="CAE0703142.1"/>
    </source>
</evidence>
<sequence>MKKGSRTVAPRRLVCWTAMLLTALGASLARLLGVPAAASWLRRQPARRRRRPSPTRSASVCGAAADEDTDPALPAARNVLRCGSRPAQAQAREASEQSRRCWEAHWRPSWGTAAQANMTATAINLGSESVDSIAVESLGEDFEFDAVVPLLVTSTNTAARLKSIRKYIRPRVRNIYLLVESDVSCRYLTSLGPHVYCLPVHALSGRSGVEMVAAYPHLATSGRHGGWFVQQFAKLFVSLIDVGLSDHFVVIDSDNIFLQELEVLQRVRAASIRAPTAQFFPLEWAEGNIRARLQTKTYSSSDPVLRAVFFAGNNSKMWFRDYGPTTHDLLGKWPCALANGRTAVAHWMVFSRHRVRAMLASIFERVARDHATSFYDVVLDWASRKRACETRDQCKQLASTFSEYELYSTYLMVHHPEEVRYDATSIHKYMRNPPSSSKGCTIDVAALKARYTTLQYATIEDEKTRTRRGCADDYGIDDGLLAATVAAEREIVLRKPPGAGTGKFEYEALRAARSRAKRLVVSVWHVFHEAPWGGGNQFLAALINALRRQDDLIKKVQLNKITKETTAILINAHTFNTADFARAYLKFVKKTPQGDRKPFIVAHRIDGPNIINRANTSSYQSQDRIVRLMNGLYADVSIHQSLFSWHAWDTTYPGSLGGGDSRYRPRVIIRNAADPAIFKQRPPCAAPRTPMRLIATSHANGFVKGADTLAALSRAIDCEEFNITFIGSRSREFRLATHRPCVTVVPPQSSAEIAAALAEHDIFIAASRREPASNSLVEALAVGLPVAYRDEGGHPEAVGLGGVPFKTDDELMSALRTIKERYAYFAAVVGAPLHHNIDDIARQYVAVLRGGLPGDIPSRGA</sequence>
<dbReference type="Pfam" id="PF13692">
    <property type="entry name" value="Glyco_trans_1_4"/>
    <property type="match status" value="1"/>
</dbReference>
<dbReference type="SUPFAM" id="SSF53756">
    <property type="entry name" value="UDP-Glycosyltransferase/glycogen phosphorylase"/>
    <property type="match status" value="1"/>
</dbReference>
<gene>
    <name evidence="2" type="ORF">PCAL00307_LOCUS18589</name>
    <name evidence="3" type="ORF">PECAL_3P24830</name>
</gene>
<keyword evidence="4" id="KW-1185">Reference proteome</keyword>
<evidence type="ECO:0000313" key="4">
    <source>
        <dbReference type="Proteomes" id="UP000789595"/>
    </source>
</evidence>
<dbReference type="EMBL" id="HBIW01021572">
    <property type="protein sequence ID" value="CAE0703142.1"/>
    <property type="molecule type" value="Transcribed_RNA"/>
</dbReference>
<accession>A0A7S4A4E5</accession>
<protein>
    <recommendedName>
        <fullName evidence="5">Glycosyl transferase family 1 domain-containing protein</fullName>
    </recommendedName>
</protein>
<feature type="compositionally biased region" description="Basic residues" evidence="1">
    <location>
        <begin position="44"/>
        <end position="53"/>
    </location>
</feature>
<dbReference type="Gene3D" id="3.40.50.2000">
    <property type="entry name" value="Glycogen Phosphorylase B"/>
    <property type="match status" value="2"/>
</dbReference>
<organism evidence="2">
    <name type="scientific">Pelagomonas calceolata</name>
    <dbReference type="NCBI Taxonomy" id="35677"/>
    <lineage>
        <taxon>Eukaryota</taxon>
        <taxon>Sar</taxon>
        <taxon>Stramenopiles</taxon>
        <taxon>Ochrophyta</taxon>
        <taxon>Pelagophyceae</taxon>
        <taxon>Pelagomonadales</taxon>
        <taxon>Pelagomonadaceae</taxon>
        <taxon>Pelagomonas</taxon>
    </lineage>
</organism>
<feature type="region of interest" description="Disordered" evidence="1">
    <location>
        <begin position="42"/>
        <end position="69"/>
    </location>
</feature>
<name>A0A7S4A4E5_9STRA</name>
<evidence type="ECO:0000256" key="1">
    <source>
        <dbReference type="SAM" id="MobiDB-lite"/>
    </source>
</evidence>
<reference evidence="2" key="1">
    <citation type="submission" date="2021-01" db="EMBL/GenBank/DDBJ databases">
        <authorList>
            <person name="Corre E."/>
            <person name="Pelletier E."/>
            <person name="Niang G."/>
            <person name="Scheremetjew M."/>
            <person name="Finn R."/>
            <person name="Kale V."/>
            <person name="Holt S."/>
            <person name="Cochrane G."/>
            <person name="Meng A."/>
            <person name="Brown T."/>
            <person name="Cohen L."/>
        </authorList>
    </citation>
    <scope>NUCLEOTIDE SEQUENCE</scope>
    <source>
        <strain evidence="2">CCMP1756</strain>
    </source>
</reference>
<reference evidence="3" key="2">
    <citation type="submission" date="2021-11" db="EMBL/GenBank/DDBJ databases">
        <authorList>
            <consortium name="Genoscope - CEA"/>
            <person name="William W."/>
        </authorList>
    </citation>
    <scope>NUCLEOTIDE SEQUENCE</scope>
</reference>
<dbReference type="EMBL" id="CAKKNE010000003">
    <property type="protein sequence ID" value="CAH0372483.1"/>
    <property type="molecule type" value="Genomic_DNA"/>
</dbReference>